<dbReference type="HOGENOM" id="CLU_1486591_0_0_9"/>
<accession>B1IFR2</accession>
<dbReference type="SUPFAM" id="SSF52540">
    <property type="entry name" value="P-loop containing nucleoside triphosphate hydrolases"/>
    <property type="match status" value="1"/>
</dbReference>
<evidence type="ECO:0000313" key="2">
    <source>
        <dbReference type="Proteomes" id="UP000008541"/>
    </source>
</evidence>
<proteinExistence type="predicted"/>
<dbReference type="RefSeq" id="WP_015957515.1">
    <property type="nucleotide sequence ID" value="NC_010516.1"/>
</dbReference>
<name>B1IFR2_CLOBK</name>
<dbReference type="EMBL" id="CP000939">
    <property type="protein sequence ID" value="ACA43896.1"/>
    <property type="molecule type" value="Genomic_DNA"/>
</dbReference>
<reference evidence="1 2" key="1">
    <citation type="journal article" date="2007" name="PLoS ONE">
        <title>Analysis of the neurotoxin complex genes in Clostridium botulinum A1-A4 and B1 strains: BoNT/A3, /Ba4 and /B1 clusters are located within plasmids.</title>
        <authorList>
            <person name="Smith T.J."/>
            <person name="Hill K.K."/>
            <person name="Foley B.T."/>
            <person name="Detter J.C."/>
            <person name="Munk A.C."/>
            <person name="Bruce D.C."/>
            <person name="Doggett N.A."/>
            <person name="Smith L.A."/>
            <person name="Marks J.D."/>
            <person name="Xie G."/>
            <person name="Brettin T.S."/>
        </authorList>
    </citation>
    <scope>NUCLEOTIDE SEQUENCE [LARGE SCALE GENOMIC DNA]</scope>
    <source>
        <strain evidence="2">Okra / Type B1</strain>
    </source>
</reference>
<dbReference type="KEGG" id="cbb:CLD_2553"/>
<protein>
    <submittedName>
        <fullName evidence="1">ABC transporter, ATP-binding protein-related protein</fullName>
    </submittedName>
</protein>
<dbReference type="Proteomes" id="UP000008541">
    <property type="component" value="Chromosome"/>
</dbReference>
<sequence>MKDAKVTATFNSCNYSGTEMSDGERVALYLMAQILCVPSQSIIIIDESEVYLHKSIMNRLWDKLEEYRKDCLFIYITHDIQFATVHKNSKKLWVHEYFGNNDWDYEFINGGDDVPEELLLEILGTRKNVLFVEGKKDSLDYSLYQHFYSDYSVIPCESCIKVMESTKALRKHNHLHHLSVF</sequence>
<gene>
    <name evidence="1" type="ordered locus">CLD_2553</name>
</gene>
<keyword evidence="1" id="KW-0547">Nucleotide-binding</keyword>
<dbReference type="InterPro" id="IPR027417">
    <property type="entry name" value="P-loop_NTPase"/>
</dbReference>
<organism evidence="1 2">
    <name type="scientific">Clostridium botulinum (strain Okra / Type B1)</name>
    <dbReference type="NCBI Taxonomy" id="498213"/>
    <lineage>
        <taxon>Bacteria</taxon>
        <taxon>Bacillati</taxon>
        <taxon>Bacillota</taxon>
        <taxon>Clostridia</taxon>
        <taxon>Eubacteriales</taxon>
        <taxon>Clostridiaceae</taxon>
        <taxon>Clostridium</taxon>
    </lineage>
</organism>
<keyword evidence="1" id="KW-0067">ATP-binding</keyword>
<evidence type="ECO:0000313" key="1">
    <source>
        <dbReference type="EMBL" id="ACA43896.1"/>
    </source>
</evidence>
<dbReference type="GO" id="GO:0005524">
    <property type="term" value="F:ATP binding"/>
    <property type="evidence" value="ECO:0007669"/>
    <property type="project" value="UniProtKB-KW"/>
</dbReference>
<dbReference type="AlphaFoldDB" id="B1IFR2"/>
<dbReference type="Gene3D" id="3.40.50.300">
    <property type="entry name" value="P-loop containing nucleotide triphosphate hydrolases"/>
    <property type="match status" value="1"/>
</dbReference>